<evidence type="ECO:0000256" key="1">
    <source>
        <dbReference type="ARBA" id="ARBA00004141"/>
    </source>
</evidence>
<dbReference type="PANTHER" id="PTHR23524">
    <property type="entry name" value="TRANSPORTER, PUTATIVE (AFU_ORTHOLOGUE AFUA_8G04850)-RELATED"/>
    <property type="match status" value="1"/>
</dbReference>
<dbReference type="GO" id="GO:0022857">
    <property type="term" value="F:transmembrane transporter activity"/>
    <property type="evidence" value="ECO:0007669"/>
    <property type="project" value="InterPro"/>
</dbReference>
<feature type="transmembrane region" description="Helical" evidence="2">
    <location>
        <begin position="78"/>
        <end position="97"/>
    </location>
</feature>
<dbReference type="PROSITE" id="PS50850">
    <property type="entry name" value="MFS"/>
    <property type="match status" value="1"/>
</dbReference>
<keyword evidence="2" id="KW-1133">Transmembrane helix</keyword>
<dbReference type="STRING" id="246404.A0A507FQF1"/>
<feature type="transmembrane region" description="Helical" evidence="2">
    <location>
        <begin position="352"/>
        <end position="373"/>
    </location>
</feature>
<keyword evidence="2" id="KW-0472">Membrane</keyword>
<dbReference type="PANTHER" id="PTHR23524:SF1">
    <property type="entry name" value="MRH DOMAIN-CONTAINING PROTEIN-RELATED"/>
    <property type="match status" value="1"/>
</dbReference>
<dbReference type="Pfam" id="PF07690">
    <property type="entry name" value="MFS_1"/>
    <property type="match status" value="1"/>
</dbReference>
<gene>
    <name evidence="4" type="ORF">CcCBS67573_g01182</name>
</gene>
<comment type="subcellular location">
    <subcellularLocation>
        <location evidence="1">Membrane</location>
        <topology evidence="1">Multi-pass membrane protein</topology>
    </subcellularLocation>
</comment>
<feature type="transmembrane region" description="Helical" evidence="2">
    <location>
        <begin position="136"/>
        <end position="158"/>
    </location>
</feature>
<protein>
    <recommendedName>
        <fullName evidence="3">Major facilitator superfamily (MFS) profile domain-containing protein</fullName>
    </recommendedName>
</protein>
<evidence type="ECO:0000259" key="3">
    <source>
        <dbReference type="PROSITE" id="PS50850"/>
    </source>
</evidence>
<feature type="transmembrane region" description="Helical" evidence="2">
    <location>
        <begin position="15"/>
        <end position="33"/>
    </location>
</feature>
<reference evidence="4 5" key="1">
    <citation type="journal article" date="2019" name="Sci. Rep.">
        <title>Comparative genomics of chytrid fungi reveal insights into the obligate biotrophic and pathogenic lifestyle of Synchytrium endobioticum.</title>
        <authorList>
            <person name="van de Vossenberg B.T.L.H."/>
            <person name="Warris S."/>
            <person name="Nguyen H.D.T."/>
            <person name="van Gent-Pelzer M.P.E."/>
            <person name="Joly D.L."/>
            <person name="van de Geest H.C."/>
            <person name="Bonants P.J.M."/>
            <person name="Smith D.S."/>
            <person name="Levesque C.A."/>
            <person name="van der Lee T.A.J."/>
        </authorList>
    </citation>
    <scope>NUCLEOTIDE SEQUENCE [LARGE SCALE GENOMIC DNA]</scope>
    <source>
        <strain evidence="4 5">CBS 675.73</strain>
    </source>
</reference>
<evidence type="ECO:0000313" key="5">
    <source>
        <dbReference type="Proteomes" id="UP000320333"/>
    </source>
</evidence>
<feature type="transmembrane region" description="Helical" evidence="2">
    <location>
        <begin position="296"/>
        <end position="319"/>
    </location>
</feature>
<evidence type="ECO:0000256" key="2">
    <source>
        <dbReference type="SAM" id="Phobius"/>
    </source>
</evidence>
<sequence length="502" mass="52552">MSATMASWRLLKPSWSWAVYLVAVSLGIAQFVFVNAGSSILLVEILNTGTLSFADQIVSILSVWPWGVVSDRIGRRTVYAAGFALMGIALIASPFVPSYGALVGLRLVFALGGGAAVSMLAAVLADYASDAHRGKLAGLVGLASGLGALFALFVYLPVTVKYGDLAKGVRIAYLIAGSVSAVFSVLLFLLLTPPVVANTSGEKPELTAAAAMSENIQQPEEGSPRPDAAATVLPADETSTSWKLSADTRTAELAANIEEGRVHQGNAQRLEVSPKKSLWQIASEGLQAAKQDPKVALGYVGSFLARGDTVIITLFIPLWVYQRSIELGTCTVGGGVNDPTIKSACASAYSRAYMISGICQTAALLGAPLFGYLCDRISGVNVVLLNAVIGCGFYFWMFAADPMKNIVIFIVILVGLSEIGLVIGNLALVTNNESIDPSIRGSVAGISSVCGSIGILMTSKLGGYLFDKWNNGAPFFVLAIGHLIALLFGAYVVISQRKGSVG</sequence>
<proteinExistence type="predicted"/>
<name>A0A507FQF1_9FUNG</name>
<accession>A0A507FQF1</accession>
<evidence type="ECO:0000313" key="4">
    <source>
        <dbReference type="EMBL" id="TPX77556.1"/>
    </source>
</evidence>
<comment type="caution">
    <text evidence="4">The sequence shown here is derived from an EMBL/GenBank/DDBJ whole genome shotgun (WGS) entry which is preliminary data.</text>
</comment>
<organism evidence="4 5">
    <name type="scientific">Chytriomyces confervae</name>
    <dbReference type="NCBI Taxonomy" id="246404"/>
    <lineage>
        <taxon>Eukaryota</taxon>
        <taxon>Fungi</taxon>
        <taxon>Fungi incertae sedis</taxon>
        <taxon>Chytridiomycota</taxon>
        <taxon>Chytridiomycota incertae sedis</taxon>
        <taxon>Chytridiomycetes</taxon>
        <taxon>Chytridiales</taxon>
        <taxon>Chytriomycetaceae</taxon>
        <taxon>Chytriomyces</taxon>
    </lineage>
</organism>
<dbReference type="Gene3D" id="1.20.1250.20">
    <property type="entry name" value="MFS general substrate transporter like domains"/>
    <property type="match status" value="1"/>
</dbReference>
<dbReference type="InterPro" id="IPR020846">
    <property type="entry name" value="MFS_dom"/>
</dbReference>
<dbReference type="Proteomes" id="UP000320333">
    <property type="component" value="Unassembled WGS sequence"/>
</dbReference>
<keyword evidence="5" id="KW-1185">Reference proteome</keyword>
<feature type="transmembrane region" description="Helical" evidence="2">
    <location>
        <begin position="406"/>
        <end position="429"/>
    </location>
</feature>
<feature type="transmembrane region" description="Helical" evidence="2">
    <location>
        <begin position="103"/>
        <end position="124"/>
    </location>
</feature>
<feature type="transmembrane region" description="Helical" evidence="2">
    <location>
        <begin position="170"/>
        <end position="191"/>
    </location>
</feature>
<dbReference type="SUPFAM" id="SSF103473">
    <property type="entry name" value="MFS general substrate transporter"/>
    <property type="match status" value="1"/>
</dbReference>
<feature type="transmembrane region" description="Helical" evidence="2">
    <location>
        <begin position="380"/>
        <end position="400"/>
    </location>
</feature>
<dbReference type="AlphaFoldDB" id="A0A507FQF1"/>
<dbReference type="OrthoDB" id="18110at2759"/>
<feature type="transmembrane region" description="Helical" evidence="2">
    <location>
        <begin position="441"/>
        <end position="466"/>
    </location>
</feature>
<dbReference type="InterPro" id="IPR011701">
    <property type="entry name" value="MFS"/>
</dbReference>
<dbReference type="GO" id="GO:0016020">
    <property type="term" value="C:membrane"/>
    <property type="evidence" value="ECO:0007669"/>
    <property type="project" value="UniProtKB-SubCell"/>
</dbReference>
<dbReference type="EMBL" id="QEAP01000018">
    <property type="protein sequence ID" value="TPX77556.1"/>
    <property type="molecule type" value="Genomic_DNA"/>
</dbReference>
<feature type="domain" description="Major facilitator superfamily (MFS) profile" evidence="3">
    <location>
        <begin position="1"/>
        <end position="497"/>
    </location>
</feature>
<feature type="transmembrane region" description="Helical" evidence="2">
    <location>
        <begin position="472"/>
        <end position="494"/>
    </location>
</feature>
<dbReference type="InterPro" id="IPR036259">
    <property type="entry name" value="MFS_trans_sf"/>
</dbReference>
<keyword evidence="2" id="KW-0812">Transmembrane</keyword>